<evidence type="ECO:0000313" key="3">
    <source>
        <dbReference type="EMBL" id="HGQ65059.1"/>
    </source>
</evidence>
<evidence type="ECO:0000313" key="2">
    <source>
        <dbReference type="EMBL" id="HGQ35189.1"/>
    </source>
</evidence>
<accession>A0A7C4JL85</accession>
<dbReference type="EMBL" id="DTCK01000008">
    <property type="protein sequence ID" value="HGQ35189.1"/>
    <property type="molecule type" value="Genomic_DNA"/>
</dbReference>
<keyword evidence="1" id="KW-0472">Membrane</keyword>
<evidence type="ECO:0000256" key="1">
    <source>
        <dbReference type="SAM" id="Phobius"/>
    </source>
</evidence>
<comment type="caution">
    <text evidence="3">The sequence shown here is derived from an EMBL/GenBank/DDBJ whole genome shotgun (WGS) entry which is preliminary data.</text>
</comment>
<name>A0A7C4JL85_9CREN</name>
<feature type="transmembrane region" description="Helical" evidence="1">
    <location>
        <begin position="20"/>
        <end position="42"/>
    </location>
</feature>
<feature type="transmembrane region" description="Helical" evidence="1">
    <location>
        <begin position="182"/>
        <end position="201"/>
    </location>
</feature>
<evidence type="ECO:0008006" key="4">
    <source>
        <dbReference type="Google" id="ProtNLM"/>
    </source>
</evidence>
<organism evidence="3">
    <name type="scientific">Ignisphaera aggregans</name>
    <dbReference type="NCBI Taxonomy" id="334771"/>
    <lineage>
        <taxon>Archaea</taxon>
        <taxon>Thermoproteota</taxon>
        <taxon>Thermoprotei</taxon>
        <taxon>Desulfurococcales</taxon>
        <taxon>Desulfurococcaceae</taxon>
        <taxon>Ignisphaera</taxon>
    </lineage>
</organism>
<sequence length="241" mass="27076">MSLARYFAYLFISSKKVTSFGLLPRIIMCTSIVVTSLAMFILGIPLQILGIYTTIILALEFLVLWIGGGLRRVLSGFMLVLLFTIFGFVITLTSMLMRFTPPAVEYMVSSMFRMVALVLSFATMLQFLTVEEIRWMLVKIGLEEASVILALTFSQLPLTLMYFSEALTTIKLKLGKKKIYKVVKPLIVYSVINSLNVAEALYIHGVYPPRTPKIFNGLKDLLLIVISVTIIATILIQCRLL</sequence>
<feature type="transmembrane region" description="Helical" evidence="1">
    <location>
        <begin position="73"/>
        <end position="99"/>
    </location>
</feature>
<keyword evidence="1" id="KW-0812">Transmembrane</keyword>
<protein>
    <recommendedName>
        <fullName evidence="4">Energy-coupling factor transporter transmembrane protein EcfT</fullName>
    </recommendedName>
</protein>
<feature type="transmembrane region" description="Helical" evidence="1">
    <location>
        <begin position="49"/>
        <end position="67"/>
    </location>
</feature>
<gene>
    <name evidence="3" type="ORF">ENU08_07440</name>
    <name evidence="2" type="ORF">ENU41_00725</name>
</gene>
<keyword evidence="1" id="KW-1133">Transmembrane helix</keyword>
<dbReference type="AlphaFoldDB" id="A0A7C4JL85"/>
<feature type="transmembrane region" description="Helical" evidence="1">
    <location>
        <begin position="221"/>
        <end position="240"/>
    </location>
</feature>
<feature type="transmembrane region" description="Helical" evidence="1">
    <location>
        <begin position="111"/>
        <end position="128"/>
    </location>
</feature>
<reference evidence="3" key="1">
    <citation type="journal article" date="2020" name="mSystems">
        <title>Genome- and Community-Level Interaction Insights into Carbon Utilization and Element Cycling Functions of Hydrothermarchaeota in Hydrothermal Sediment.</title>
        <authorList>
            <person name="Zhou Z."/>
            <person name="Liu Y."/>
            <person name="Xu W."/>
            <person name="Pan J."/>
            <person name="Luo Z.H."/>
            <person name="Li M."/>
        </authorList>
    </citation>
    <scope>NUCLEOTIDE SEQUENCE [LARGE SCALE GENOMIC DNA]</scope>
    <source>
        <strain evidence="3">SpSt-637</strain>
        <strain evidence="2">SpSt-667</strain>
    </source>
</reference>
<proteinExistence type="predicted"/>
<dbReference type="EMBL" id="DTBD01000067">
    <property type="protein sequence ID" value="HGQ65059.1"/>
    <property type="molecule type" value="Genomic_DNA"/>
</dbReference>